<proteinExistence type="predicted"/>
<dbReference type="InterPro" id="IPR011009">
    <property type="entry name" value="Kinase-like_dom_sf"/>
</dbReference>
<keyword evidence="5" id="KW-0067">ATP-binding</keyword>
<dbReference type="Gene3D" id="1.10.287.3700">
    <property type="match status" value="1"/>
</dbReference>
<evidence type="ECO:0000256" key="4">
    <source>
        <dbReference type="ARBA" id="ARBA00022741"/>
    </source>
</evidence>
<evidence type="ECO:0000313" key="10">
    <source>
        <dbReference type="Proteomes" id="UP000075714"/>
    </source>
</evidence>
<dbReference type="OrthoDB" id="204958at2759"/>
<dbReference type="GO" id="GO:0006397">
    <property type="term" value="P:mRNA processing"/>
    <property type="evidence" value="ECO:0007669"/>
    <property type="project" value="UniProtKB-KW"/>
</dbReference>
<name>A0A150FY76_GONPE</name>
<dbReference type="Pfam" id="PF18101">
    <property type="entry name" value="Pan3_CK"/>
    <property type="match status" value="1"/>
</dbReference>
<evidence type="ECO:0000259" key="8">
    <source>
        <dbReference type="Pfam" id="PF18101"/>
    </source>
</evidence>
<dbReference type="InterPro" id="IPR041332">
    <property type="entry name" value="Pan3_CK"/>
</dbReference>
<protein>
    <recommendedName>
        <fullName evidence="8">Pan3 C-terminal knob domain-containing protein</fullName>
    </recommendedName>
</protein>
<dbReference type="Proteomes" id="UP000075714">
    <property type="component" value="Unassembled WGS sequence"/>
</dbReference>
<keyword evidence="2" id="KW-0963">Cytoplasm</keyword>
<sequence length="582" mass="59882">MAPGPLPGRGGRGGMGGRGGGGGGGGMPYGMGGNGGMHPGHHPGAMMMAGGFGGPPMGPMGPMGPVTAYGAGGSGHLPAYRPRDMYLSGPGRAYVGVHFLEEGLRQQLQHRSYATAAQWHDEVADESAVPPPYRLGPYHTLYPLEEGAMGAAASSLSAAGGPNDLPSAALGLRTALVKGISSVDGSAAALRRVDPKQVIPTAELLSRAREAVESWAPLANHPNLVGLRAAFLSADSLAQPPQHGQQQGSSGEGASALVFAHDFHPGAVSLAAAHLMPQMNAAGLVSAPQPPAEEVVWSYAVQITSALRAVHGCGLLLRPACLHPTKVLLTGFGRLRVGSVGIVDALMGAEQPGPDEQQLLMRQDITAMGTLLLTLCCAGAGPAPSLELVATHYSPELVRLLGALLAAADGGPLGNWRGLVAALADRAFTELDSAGVALDNTVAELAKEAENGRLLRLLAKINFVTERPPEGGTGPDGESHWSESGDRYIVKLFRDFVFHAASPDNGAPLLDWGLVAEALNKLDAGVHEELLLLGRDGQSMLVVMYADVKRCLEGAFAELRSSAHTAAGGRAGQPGRGSHMRG</sequence>
<dbReference type="GO" id="GO:0005524">
    <property type="term" value="F:ATP binding"/>
    <property type="evidence" value="ECO:0007669"/>
    <property type="project" value="UniProtKB-KW"/>
</dbReference>
<keyword evidence="6" id="KW-0175">Coiled coil</keyword>
<dbReference type="PANTHER" id="PTHR12272">
    <property type="entry name" value="DEADENYLATION COMPLEX SUBUNIT PAN3"/>
    <property type="match status" value="1"/>
</dbReference>
<keyword evidence="4" id="KW-0547">Nucleotide-binding</keyword>
<organism evidence="9 10">
    <name type="scientific">Gonium pectorale</name>
    <name type="common">Green alga</name>
    <dbReference type="NCBI Taxonomy" id="33097"/>
    <lineage>
        <taxon>Eukaryota</taxon>
        <taxon>Viridiplantae</taxon>
        <taxon>Chlorophyta</taxon>
        <taxon>core chlorophytes</taxon>
        <taxon>Chlorophyceae</taxon>
        <taxon>CS clade</taxon>
        <taxon>Chlamydomonadales</taxon>
        <taxon>Volvocaceae</taxon>
        <taxon>Gonium</taxon>
    </lineage>
</organism>
<dbReference type="EMBL" id="LSYV01000195">
    <property type="protein sequence ID" value="KXZ42145.1"/>
    <property type="molecule type" value="Genomic_DNA"/>
</dbReference>
<dbReference type="Gene3D" id="1.20.5.5160">
    <property type="match status" value="1"/>
</dbReference>
<dbReference type="AlphaFoldDB" id="A0A150FY76"/>
<evidence type="ECO:0000313" key="9">
    <source>
        <dbReference type="EMBL" id="KXZ42145.1"/>
    </source>
</evidence>
<dbReference type="GO" id="GO:0000932">
    <property type="term" value="C:P-body"/>
    <property type="evidence" value="ECO:0007669"/>
    <property type="project" value="TreeGrafter"/>
</dbReference>
<reference evidence="10" key="1">
    <citation type="journal article" date="2016" name="Nat. Commun.">
        <title>The Gonium pectorale genome demonstrates co-option of cell cycle regulation during the evolution of multicellularity.</title>
        <authorList>
            <person name="Hanschen E.R."/>
            <person name="Marriage T.N."/>
            <person name="Ferris P.J."/>
            <person name="Hamaji T."/>
            <person name="Toyoda A."/>
            <person name="Fujiyama A."/>
            <person name="Neme R."/>
            <person name="Noguchi H."/>
            <person name="Minakuchi Y."/>
            <person name="Suzuki M."/>
            <person name="Kawai-Toyooka H."/>
            <person name="Smith D.R."/>
            <person name="Sparks H."/>
            <person name="Anderson J."/>
            <person name="Bakaric R."/>
            <person name="Luria V."/>
            <person name="Karger A."/>
            <person name="Kirschner M.W."/>
            <person name="Durand P.M."/>
            <person name="Michod R.E."/>
            <person name="Nozaki H."/>
            <person name="Olson B.J."/>
        </authorList>
    </citation>
    <scope>NUCLEOTIDE SEQUENCE [LARGE SCALE GENOMIC DNA]</scope>
    <source>
        <strain evidence="10">NIES-2863</strain>
    </source>
</reference>
<comment type="caution">
    <text evidence="9">The sequence shown here is derived from an EMBL/GenBank/DDBJ whole genome shotgun (WGS) entry which is preliminary data.</text>
</comment>
<gene>
    <name evidence="9" type="ORF">GPECTOR_196g337</name>
</gene>
<evidence type="ECO:0000256" key="7">
    <source>
        <dbReference type="SAM" id="MobiDB-lite"/>
    </source>
</evidence>
<keyword evidence="3" id="KW-0507">mRNA processing</keyword>
<comment type="subcellular location">
    <subcellularLocation>
        <location evidence="1">Cytoplasm</location>
    </subcellularLocation>
</comment>
<dbReference type="SUPFAM" id="SSF56112">
    <property type="entry name" value="Protein kinase-like (PK-like)"/>
    <property type="match status" value="1"/>
</dbReference>
<dbReference type="InterPro" id="IPR030844">
    <property type="entry name" value="PAN3"/>
</dbReference>
<feature type="compositionally biased region" description="Gly residues" evidence="7">
    <location>
        <begin position="7"/>
        <end position="21"/>
    </location>
</feature>
<accession>A0A150FY76</accession>
<dbReference type="GO" id="GO:0000289">
    <property type="term" value="P:nuclear-transcribed mRNA poly(A) tail shortening"/>
    <property type="evidence" value="ECO:0007669"/>
    <property type="project" value="InterPro"/>
</dbReference>
<dbReference type="GO" id="GO:0008143">
    <property type="term" value="F:poly(A) binding"/>
    <property type="evidence" value="ECO:0007669"/>
    <property type="project" value="TreeGrafter"/>
</dbReference>
<dbReference type="PANTHER" id="PTHR12272:SF11">
    <property type="entry name" value="PAN2-PAN3 DEADENYLATION COMPLEX SUBUNIT PAN3"/>
    <property type="match status" value="1"/>
</dbReference>
<evidence type="ECO:0000256" key="5">
    <source>
        <dbReference type="ARBA" id="ARBA00022840"/>
    </source>
</evidence>
<evidence type="ECO:0000256" key="3">
    <source>
        <dbReference type="ARBA" id="ARBA00022664"/>
    </source>
</evidence>
<evidence type="ECO:0000256" key="1">
    <source>
        <dbReference type="ARBA" id="ARBA00004496"/>
    </source>
</evidence>
<feature type="region of interest" description="Disordered" evidence="7">
    <location>
        <begin position="1"/>
        <end position="21"/>
    </location>
</feature>
<dbReference type="STRING" id="33097.A0A150FY76"/>
<keyword evidence="10" id="KW-1185">Reference proteome</keyword>
<evidence type="ECO:0000256" key="2">
    <source>
        <dbReference type="ARBA" id="ARBA00022490"/>
    </source>
</evidence>
<feature type="domain" description="Pan3 C-terminal knob" evidence="8">
    <location>
        <begin position="419"/>
        <end position="559"/>
    </location>
</feature>
<evidence type="ECO:0000256" key="6">
    <source>
        <dbReference type="ARBA" id="ARBA00023054"/>
    </source>
</evidence>
<dbReference type="Gene3D" id="1.10.510.10">
    <property type="entry name" value="Transferase(Phosphotransferase) domain 1"/>
    <property type="match status" value="1"/>
</dbReference>
<dbReference type="GO" id="GO:0031251">
    <property type="term" value="C:PAN complex"/>
    <property type="evidence" value="ECO:0007669"/>
    <property type="project" value="InterPro"/>
</dbReference>